<dbReference type="InterPro" id="IPR003115">
    <property type="entry name" value="ParB_N"/>
</dbReference>
<feature type="domain" description="ParB-like N-terminal" evidence="1">
    <location>
        <begin position="35"/>
        <end position="119"/>
    </location>
</feature>
<dbReference type="RefSeq" id="WP_344443062.1">
    <property type="nucleotide sequence ID" value="NZ_BAAALF010000068.1"/>
</dbReference>
<dbReference type="EMBL" id="BAAALF010000068">
    <property type="protein sequence ID" value="GAA1244626.1"/>
    <property type="molecule type" value="Genomic_DNA"/>
</dbReference>
<dbReference type="SUPFAM" id="SSF110849">
    <property type="entry name" value="ParB/Sulfiredoxin"/>
    <property type="match status" value="1"/>
</dbReference>
<gene>
    <name evidence="2" type="ORF">GCM10009665_39340</name>
</gene>
<name>A0ABP4H425_9ACTN</name>
<reference evidence="3" key="1">
    <citation type="journal article" date="2019" name="Int. J. Syst. Evol. Microbiol.">
        <title>The Global Catalogue of Microorganisms (GCM) 10K type strain sequencing project: providing services to taxonomists for standard genome sequencing and annotation.</title>
        <authorList>
            <consortium name="The Broad Institute Genomics Platform"/>
            <consortium name="The Broad Institute Genome Sequencing Center for Infectious Disease"/>
            <person name="Wu L."/>
            <person name="Ma J."/>
        </authorList>
    </citation>
    <scope>NUCLEOTIDE SEQUENCE [LARGE SCALE GENOMIC DNA]</scope>
    <source>
        <strain evidence="3">JCM 13004</strain>
    </source>
</reference>
<keyword evidence="3" id="KW-1185">Reference proteome</keyword>
<dbReference type="InterPro" id="IPR036086">
    <property type="entry name" value="ParB/Sulfiredoxin_sf"/>
</dbReference>
<sequence length="356" mass="38115">MNQSHGGSPQPVGADTAAASAGAALHAEFREQRAVGVPISRLSPGESPRLNGLDMAHVVRLAEIATPLPPILVDRRSMRVVDGMHRVFAALLNGRQEIDVEFFEGAGPDAFLRAVRANTTHGLPLSSAERRAAAERIVASHPQLSDRAIATAVGLAARTVASIRARSTDAGAQLNTRVGRDGKVRPLSAAEGRRRAAELITERPQASLREVARSAGVSPATAADVRRRLRCGEEPVAEGSRPPGGRTVDVLVSGRGTVARGRRPQRQDPADVVGRLLRDPSLRGSEEGRHLLCLLRSNAIEAGQWSELTAAVPPDCEEQVARLARQYARTWLEFSRQLGERARWPAPAAADEEPGR</sequence>
<comment type="caution">
    <text evidence="2">The sequence shown here is derived from an EMBL/GenBank/DDBJ whole genome shotgun (WGS) entry which is preliminary data.</text>
</comment>
<accession>A0ABP4H425</accession>
<evidence type="ECO:0000313" key="3">
    <source>
        <dbReference type="Proteomes" id="UP001500037"/>
    </source>
</evidence>
<protein>
    <submittedName>
        <fullName evidence="2">ParB N-terminal domain-containing protein</fullName>
    </submittedName>
</protein>
<proteinExistence type="predicted"/>
<organism evidence="2 3">
    <name type="scientific">Kitasatospora nipponensis</name>
    <dbReference type="NCBI Taxonomy" id="258049"/>
    <lineage>
        <taxon>Bacteria</taxon>
        <taxon>Bacillati</taxon>
        <taxon>Actinomycetota</taxon>
        <taxon>Actinomycetes</taxon>
        <taxon>Kitasatosporales</taxon>
        <taxon>Streptomycetaceae</taxon>
        <taxon>Kitasatospora</taxon>
    </lineage>
</organism>
<dbReference type="SMART" id="SM00470">
    <property type="entry name" value="ParB"/>
    <property type="match status" value="1"/>
</dbReference>
<evidence type="ECO:0000313" key="2">
    <source>
        <dbReference type="EMBL" id="GAA1244626.1"/>
    </source>
</evidence>
<dbReference type="Proteomes" id="UP001500037">
    <property type="component" value="Unassembled WGS sequence"/>
</dbReference>
<evidence type="ECO:0000259" key="1">
    <source>
        <dbReference type="SMART" id="SM00470"/>
    </source>
</evidence>